<evidence type="ECO:0000256" key="2">
    <source>
        <dbReference type="ARBA" id="ARBA00009810"/>
    </source>
</evidence>
<keyword evidence="5 10" id="KW-0812">Transmembrane</keyword>
<keyword evidence="9 10" id="KW-0998">Cell outer membrane</keyword>
<feature type="domain" description="TonB-dependent receptor plug" evidence="13">
    <location>
        <begin position="51"/>
        <end position="144"/>
    </location>
</feature>
<sequence>MTILAAAFATMAAAQARQLTKKPAQPVNTQAEEKIQQVEVKGSSDAYNPRRDDTASKIVVNNAEIIKYGDTNVLDVLKRLPGVTVSGGAVRMRGLGAGYTQFLVNGERPPSGFSLESLAPDAIERIEVMRAASAEFSTQSIAGTVNIVLKKVVSKASRNVTVGAGVSRGLVSPSASVQLSDKVGSMSYTVSLIGSRNKFEQDAPSIEESFDLTGRRAALRESAAHNIGESEALNFGPRLFWTFAGGDTLSWNSFVNKRRFSMTSERRTKVAEGPVVPFPDSDSLMSSDNESYRTDLNWVRKLAGSARIDVKAGASYSRDGTDTRRIAFDREGATALNSVNITDADEIGYTTTGKYSAPIGEGHAFAMGWDGGYADRDDGKQRRETGLAGAFPINSDEDFAAEVARFAMYGQDEWTITPQLSVYLGARWEGIRTTTSGNTFATTTSRTSVWSPLFHTLYKIPDMKGDQVRLSVTRTYKAPSTSALVPRRFTALNNSVTEPDFQGNPNLKPELALGVDASYEHYWGEGALLSASVSMRKIQGYTRRGLILDTDGRWVALPVNDGDAHTRGIELEAKFPLKAAMRGAPAVDLRASVSRNWSSVDGVPGPNNRLDSQTPFSATFGIDYKAGPLTAGASYAFKNGGPVRISENIGSYTSVRRDLDLYALWKFNPTYQLRVAVSNALGQDFISDSTYTDSFGSSRSRSIYPGPTVARATLEAKF</sequence>
<evidence type="ECO:0000259" key="12">
    <source>
        <dbReference type="Pfam" id="PF00593"/>
    </source>
</evidence>
<evidence type="ECO:0000313" key="14">
    <source>
        <dbReference type="EMBL" id="NML60902.1"/>
    </source>
</evidence>
<dbReference type="Gene3D" id="2.170.130.10">
    <property type="entry name" value="TonB-dependent receptor, plug domain"/>
    <property type="match status" value="1"/>
</dbReference>
<evidence type="ECO:0000256" key="5">
    <source>
        <dbReference type="ARBA" id="ARBA00022692"/>
    </source>
</evidence>
<dbReference type="Pfam" id="PF07715">
    <property type="entry name" value="Plug"/>
    <property type="match status" value="1"/>
</dbReference>
<keyword evidence="3 10" id="KW-0813">Transport</keyword>
<dbReference type="EMBL" id="JABBGG010000003">
    <property type="protein sequence ID" value="NML60902.1"/>
    <property type="molecule type" value="Genomic_DNA"/>
</dbReference>
<evidence type="ECO:0000256" key="4">
    <source>
        <dbReference type="ARBA" id="ARBA00022452"/>
    </source>
</evidence>
<name>A0A848HIL5_9BURK</name>
<keyword evidence="4 10" id="KW-1134">Transmembrane beta strand</keyword>
<comment type="caution">
    <text evidence="14">The sequence shown here is derived from an EMBL/GenBank/DDBJ whole genome shotgun (WGS) entry which is preliminary data.</text>
</comment>
<evidence type="ECO:0000256" key="6">
    <source>
        <dbReference type="ARBA" id="ARBA00023077"/>
    </source>
</evidence>
<dbReference type="InterPro" id="IPR012910">
    <property type="entry name" value="Plug_dom"/>
</dbReference>
<protein>
    <submittedName>
        <fullName evidence="14">TonB-dependent receptor</fullName>
    </submittedName>
</protein>
<dbReference type="AlphaFoldDB" id="A0A848HIL5"/>
<gene>
    <name evidence="14" type="ORF">HHL21_07345</name>
</gene>
<dbReference type="PANTHER" id="PTHR40980">
    <property type="entry name" value="PLUG DOMAIN-CONTAINING PROTEIN"/>
    <property type="match status" value="1"/>
</dbReference>
<reference evidence="14 15" key="1">
    <citation type="submission" date="2020-04" db="EMBL/GenBank/DDBJ databases">
        <title>Massilia sp. RP-1-19 isolated from soil.</title>
        <authorList>
            <person name="Dahal R.H."/>
        </authorList>
    </citation>
    <scope>NUCLEOTIDE SEQUENCE [LARGE SCALE GENOMIC DNA]</scope>
    <source>
        <strain evidence="14 15">RP-1-19</strain>
    </source>
</reference>
<dbReference type="SUPFAM" id="SSF56935">
    <property type="entry name" value="Porins"/>
    <property type="match status" value="1"/>
</dbReference>
<evidence type="ECO:0000256" key="3">
    <source>
        <dbReference type="ARBA" id="ARBA00022448"/>
    </source>
</evidence>
<comment type="similarity">
    <text evidence="2 10 11">Belongs to the TonB-dependent receptor family.</text>
</comment>
<dbReference type="InterPro" id="IPR036942">
    <property type="entry name" value="Beta-barrel_TonB_sf"/>
</dbReference>
<accession>A0A848HIL5</accession>
<keyword evidence="15" id="KW-1185">Reference proteome</keyword>
<dbReference type="GO" id="GO:0009279">
    <property type="term" value="C:cell outer membrane"/>
    <property type="evidence" value="ECO:0007669"/>
    <property type="project" value="UniProtKB-SubCell"/>
</dbReference>
<evidence type="ECO:0000256" key="7">
    <source>
        <dbReference type="ARBA" id="ARBA00023136"/>
    </source>
</evidence>
<evidence type="ECO:0000313" key="15">
    <source>
        <dbReference type="Proteomes" id="UP000583752"/>
    </source>
</evidence>
<dbReference type="InterPro" id="IPR037066">
    <property type="entry name" value="Plug_dom_sf"/>
</dbReference>
<dbReference type="PROSITE" id="PS52016">
    <property type="entry name" value="TONB_DEPENDENT_REC_3"/>
    <property type="match status" value="1"/>
</dbReference>
<evidence type="ECO:0000256" key="9">
    <source>
        <dbReference type="ARBA" id="ARBA00023237"/>
    </source>
</evidence>
<evidence type="ECO:0000256" key="10">
    <source>
        <dbReference type="PROSITE-ProRule" id="PRU01360"/>
    </source>
</evidence>
<keyword evidence="7 10" id="KW-0472">Membrane</keyword>
<dbReference type="Pfam" id="PF00593">
    <property type="entry name" value="TonB_dep_Rec_b-barrel"/>
    <property type="match status" value="1"/>
</dbReference>
<keyword evidence="8 14" id="KW-0675">Receptor</keyword>
<evidence type="ECO:0000259" key="13">
    <source>
        <dbReference type="Pfam" id="PF07715"/>
    </source>
</evidence>
<dbReference type="Gene3D" id="2.40.170.20">
    <property type="entry name" value="TonB-dependent receptor, beta-barrel domain"/>
    <property type="match status" value="1"/>
</dbReference>
<organism evidence="14 15">
    <name type="scientific">Massilia polaris</name>
    <dbReference type="NCBI Taxonomy" id="2728846"/>
    <lineage>
        <taxon>Bacteria</taxon>
        <taxon>Pseudomonadati</taxon>
        <taxon>Pseudomonadota</taxon>
        <taxon>Betaproteobacteria</taxon>
        <taxon>Burkholderiales</taxon>
        <taxon>Oxalobacteraceae</taxon>
        <taxon>Telluria group</taxon>
        <taxon>Massilia</taxon>
    </lineage>
</organism>
<dbReference type="PANTHER" id="PTHR40980:SF4">
    <property type="entry name" value="TONB-DEPENDENT RECEPTOR-LIKE BETA-BARREL DOMAIN-CONTAINING PROTEIN"/>
    <property type="match status" value="1"/>
</dbReference>
<proteinExistence type="inferred from homology"/>
<evidence type="ECO:0000256" key="11">
    <source>
        <dbReference type="RuleBase" id="RU003357"/>
    </source>
</evidence>
<dbReference type="InterPro" id="IPR039426">
    <property type="entry name" value="TonB-dep_rcpt-like"/>
</dbReference>
<evidence type="ECO:0000256" key="8">
    <source>
        <dbReference type="ARBA" id="ARBA00023170"/>
    </source>
</evidence>
<dbReference type="Proteomes" id="UP000583752">
    <property type="component" value="Unassembled WGS sequence"/>
</dbReference>
<keyword evidence="6 11" id="KW-0798">TonB box</keyword>
<evidence type="ECO:0000256" key="1">
    <source>
        <dbReference type="ARBA" id="ARBA00004571"/>
    </source>
</evidence>
<dbReference type="InterPro" id="IPR000531">
    <property type="entry name" value="Beta-barrel_TonB"/>
</dbReference>
<feature type="domain" description="TonB-dependent receptor-like beta-barrel" evidence="12">
    <location>
        <begin position="246"/>
        <end position="679"/>
    </location>
</feature>
<comment type="subcellular location">
    <subcellularLocation>
        <location evidence="1 10">Cell outer membrane</location>
        <topology evidence="1 10">Multi-pass membrane protein</topology>
    </subcellularLocation>
</comment>